<accession>A0AAE4Z5V7</accession>
<comment type="caution">
    <text evidence="12">The sequence shown here is derived from an EMBL/GenBank/DDBJ whole genome shotgun (WGS) entry which is preliminary data.</text>
</comment>
<dbReference type="Pfam" id="PF02424">
    <property type="entry name" value="ApbE"/>
    <property type="match status" value="1"/>
</dbReference>
<evidence type="ECO:0000256" key="9">
    <source>
        <dbReference type="ARBA" id="ARBA00048540"/>
    </source>
</evidence>
<evidence type="ECO:0000256" key="11">
    <source>
        <dbReference type="PIRSR" id="PIRSR006268-2"/>
    </source>
</evidence>
<dbReference type="InterPro" id="IPR003374">
    <property type="entry name" value="ApbE-like_sf"/>
</dbReference>
<comment type="similarity">
    <text evidence="10">Belongs to the ApbE family.</text>
</comment>
<keyword evidence="6 10" id="KW-0274">FAD</keyword>
<evidence type="ECO:0000256" key="6">
    <source>
        <dbReference type="ARBA" id="ARBA00022827"/>
    </source>
</evidence>
<protein>
    <recommendedName>
        <fullName evidence="2 10">FAD:protein FMN transferase</fullName>
        <ecNumber evidence="1 10">2.7.1.180</ecNumber>
    </recommendedName>
    <alternativeName>
        <fullName evidence="8 10">Flavin transferase</fullName>
    </alternativeName>
</protein>
<dbReference type="PANTHER" id="PTHR30040">
    <property type="entry name" value="THIAMINE BIOSYNTHESIS LIPOPROTEIN APBE"/>
    <property type="match status" value="1"/>
</dbReference>
<evidence type="ECO:0000256" key="10">
    <source>
        <dbReference type="PIRNR" id="PIRNR006268"/>
    </source>
</evidence>
<dbReference type="Proteomes" id="UP000702544">
    <property type="component" value="Unassembled WGS sequence"/>
</dbReference>
<dbReference type="GO" id="GO:0016740">
    <property type="term" value="F:transferase activity"/>
    <property type="evidence" value="ECO:0007669"/>
    <property type="project" value="UniProtKB-UniRule"/>
</dbReference>
<dbReference type="PANTHER" id="PTHR30040:SF2">
    <property type="entry name" value="FAD:PROTEIN FMN TRANSFERASE"/>
    <property type="match status" value="1"/>
</dbReference>
<dbReference type="GO" id="GO:0046872">
    <property type="term" value="F:metal ion binding"/>
    <property type="evidence" value="ECO:0007669"/>
    <property type="project" value="UniProtKB-UniRule"/>
</dbReference>
<evidence type="ECO:0000256" key="1">
    <source>
        <dbReference type="ARBA" id="ARBA00011955"/>
    </source>
</evidence>
<evidence type="ECO:0000256" key="7">
    <source>
        <dbReference type="ARBA" id="ARBA00022842"/>
    </source>
</evidence>
<dbReference type="EMBL" id="JAACAK010000036">
    <property type="protein sequence ID" value="NIR74390.1"/>
    <property type="molecule type" value="Genomic_DNA"/>
</dbReference>
<feature type="binding site" evidence="11">
    <location>
        <position position="251"/>
    </location>
    <ligand>
        <name>Mg(2+)</name>
        <dbReference type="ChEBI" id="CHEBI:18420"/>
    </ligand>
</feature>
<evidence type="ECO:0000256" key="8">
    <source>
        <dbReference type="ARBA" id="ARBA00031306"/>
    </source>
</evidence>
<feature type="binding site" evidence="11">
    <location>
        <position position="255"/>
    </location>
    <ligand>
        <name>Mg(2+)</name>
        <dbReference type="ChEBI" id="CHEBI:18420"/>
    </ligand>
</feature>
<gene>
    <name evidence="12" type="ORF">GWO12_04655</name>
</gene>
<comment type="cofactor">
    <cofactor evidence="11">
        <name>Mg(2+)</name>
        <dbReference type="ChEBI" id="CHEBI:18420"/>
    </cofactor>
    <cofactor evidence="11">
        <name>Mn(2+)</name>
        <dbReference type="ChEBI" id="CHEBI:29035"/>
    </cofactor>
    <text evidence="11">Magnesium. Can also use manganese.</text>
</comment>
<evidence type="ECO:0000256" key="2">
    <source>
        <dbReference type="ARBA" id="ARBA00016337"/>
    </source>
</evidence>
<proteinExistence type="inferred from homology"/>
<keyword evidence="7 10" id="KW-0460">Magnesium</keyword>
<feature type="binding site" evidence="11">
    <location>
        <position position="139"/>
    </location>
    <ligand>
        <name>Mg(2+)</name>
        <dbReference type="ChEBI" id="CHEBI:18420"/>
    </ligand>
</feature>
<dbReference type="InterPro" id="IPR024932">
    <property type="entry name" value="ApbE"/>
</dbReference>
<name>A0AAE4Z5V7_9BACT</name>
<reference evidence="12 13" key="1">
    <citation type="submission" date="2020-01" db="EMBL/GenBank/DDBJ databases">
        <title>Genomes assembled from Gulf of Kutch pelagic sediment metagenomes.</title>
        <authorList>
            <person name="Chandrashekar M."/>
            <person name="Mahajan M.S."/>
            <person name="Dave K.J."/>
            <person name="Vatsa P."/>
            <person name="Nathani N.M."/>
        </authorList>
    </citation>
    <scope>NUCLEOTIDE SEQUENCE [LARGE SCALE GENOMIC DNA]</scope>
    <source>
        <strain evidence="12">KS3-K002</strain>
    </source>
</reference>
<evidence type="ECO:0000256" key="4">
    <source>
        <dbReference type="ARBA" id="ARBA00022679"/>
    </source>
</evidence>
<dbReference type="AlphaFoldDB" id="A0AAE4Z5V7"/>
<comment type="catalytic activity">
    <reaction evidence="9 10">
        <text>L-threonyl-[protein] + FAD = FMN-L-threonyl-[protein] + AMP + H(+)</text>
        <dbReference type="Rhea" id="RHEA:36847"/>
        <dbReference type="Rhea" id="RHEA-COMP:11060"/>
        <dbReference type="Rhea" id="RHEA-COMP:11061"/>
        <dbReference type="ChEBI" id="CHEBI:15378"/>
        <dbReference type="ChEBI" id="CHEBI:30013"/>
        <dbReference type="ChEBI" id="CHEBI:57692"/>
        <dbReference type="ChEBI" id="CHEBI:74257"/>
        <dbReference type="ChEBI" id="CHEBI:456215"/>
        <dbReference type="EC" id="2.7.1.180"/>
    </reaction>
</comment>
<evidence type="ECO:0000256" key="5">
    <source>
        <dbReference type="ARBA" id="ARBA00022723"/>
    </source>
</evidence>
<keyword evidence="4 10" id="KW-0808">Transferase</keyword>
<dbReference type="Gene3D" id="3.10.520.10">
    <property type="entry name" value="ApbE-like domains"/>
    <property type="match status" value="1"/>
</dbReference>
<dbReference type="PIRSF" id="PIRSF006268">
    <property type="entry name" value="ApbE"/>
    <property type="match status" value="1"/>
</dbReference>
<evidence type="ECO:0000313" key="12">
    <source>
        <dbReference type="EMBL" id="NIR74390.1"/>
    </source>
</evidence>
<keyword evidence="5 10" id="KW-0479">Metal-binding</keyword>
<dbReference type="EC" id="2.7.1.180" evidence="1 10"/>
<organism evidence="12 13">
    <name type="scientific">Candidatus Kutchimonas denitrificans</name>
    <dbReference type="NCBI Taxonomy" id="3056748"/>
    <lineage>
        <taxon>Bacteria</taxon>
        <taxon>Pseudomonadati</taxon>
        <taxon>Gemmatimonadota</taxon>
        <taxon>Gemmatimonadia</taxon>
        <taxon>Candidatus Palauibacterales</taxon>
        <taxon>Candidatus Palauibacteraceae</taxon>
        <taxon>Candidatus Kutchimonas</taxon>
    </lineage>
</organism>
<sequence length="307" mass="32579">MGTRLRVTTAAASIEAATIQIEAVFAEVRRMERVLSSWRPESEVGRLNAAPIGVPVAVSAELFDLLEEARAWGAMSGGVVEPAVGALIDAWDLRGAGRRPDEDELGRARSRSGPEAFQLDARTHRVTRVAEGGWITTGSFGKGAALRSALTVLRDAGVESAFLDFGGQVVALGGSPESGSWSVSVAHPSRRDQPAAELRLANVSASTSGASERFVEVDGQRFGHILDPRSGRPVPAWGSATVVAADPMVADLVSTAVFVLGPEAGLRWAESLDEIGVLVLHELDGRLTARWNPAMERWLLNGNEDRG</sequence>
<evidence type="ECO:0000313" key="13">
    <source>
        <dbReference type="Proteomes" id="UP000702544"/>
    </source>
</evidence>
<dbReference type="SUPFAM" id="SSF143631">
    <property type="entry name" value="ApbE-like"/>
    <property type="match status" value="1"/>
</dbReference>
<evidence type="ECO:0000256" key="3">
    <source>
        <dbReference type="ARBA" id="ARBA00022630"/>
    </source>
</evidence>
<keyword evidence="3 10" id="KW-0285">Flavoprotein</keyword>